<dbReference type="InParanoid" id="A0A1X7U9J3"/>
<accession>A0A1X7U9J3</accession>
<dbReference type="SUPFAM" id="SSF47986">
    <property type="entry name" value="DEATH domain"/>
    <property type="match status" value="1"/>
</dbReference>
<name>A0A1X7U9J3_AMPQE</name>
<dbReference type="AlphaFoldDB" id="A0A1X7U9J3"/>
<dbReference type="CDD" id="cd01670">
    <property type="entry name" value="Death"/>
    <property type="match status" value="1"/>
</dbReference>
<dbReference type="OrthoDB" id="304163at2759"/>
<dbReference type="InterPro" id="IPR000488">
    <property type="entry name" value="Death_dom"/>
</dbReference>
<dbReference type="EnsemblMetazoa" id="Aqu2.1.24131_001">
    <property type="protein sequence ID" value="Aqu2.1.24131_001"/>
    <property type="gene ID" value="Aqu2.1.24131"/>
</dbReference>
<feature type="domain" description="Death" evidence="2">
    <location>
        <begin position="46"/>
        <end position="119"/>
    </location>
</feature>
<reference evidence="3" key="1">
    <citation type="submission" date="2017-05" db="UniProtKB">
        <authorList>
            <consortium name="EnsemblMetazoa"/>
        </authorList>
    </citation>
    <scope>IDENTIFICATION</scope>
</reference>
<evidence type="ECO:0000256" key="1">
    <source>
        <dbReference type="SAM" id="Coils"/>
    </source>
</evidence>
<evidence type="ECO:0000259" key="2">
    <source>
        <dbReference type="PROSITE" id="PS50017"/>
    </source>
</evidence>
<keyword evidence="1" id="KW-0175">Coiled coil</keyword>
<proteinExistence type="predicted"/>
<dbReference type="InterPro" id="IPR011029">
    <property type="entry name" value="DEATH-like_dom_sf"/>
</dbReference>
<feature type="coiled-coil region" evidence="1">
    <location>
        <begin position="557"/>
        <end position="640"/>
    </location>
</feature>
<sequence>MHLEDHKVCYTDPAEDHASILTGRTLDSNDLNQVIALLERHQYNKASYYQLGLRLLLFDNTLRIIEQEHKGQVDRCFTECLARWLRKFDGVKNPTIDALIAALREIGENAVADGINKERKTTHPKLHTSEGHDSTQSAIVNPGVHDLEHRIDQVFMLRDIANKLLNQFGHLVVAVKNALERNKFNVDNAKELVEGHLKRKARVAKSLMPCIDILKKVKDLKSFFDFLRDYDFIGYLNYKLLKDLSELVDDDKLKQRFFEYEKEYAKLLSAGSFKHLIPLFEKQSDLSPTAPLGLPYVTFRLEKPWLITSVYTWVSTFGEFSWAQYTIFKELRKNCVIITYAILPFVLDDVMRDLKDPVILKKLEDKGVTVIKLPQEEEKEVAHDKDVPVIVKIKQESRQTANQKDEKINCQQTSIFDSSNYVGSIQSWQLWIMSSIGSIAMFLIVTKFCDYRRYVKKKRKQQRSRHIQPLVYDTDYHRICKSQTRFFRDHETIKKVNKELREEKRKLRKEKEDKDRALDEMTKKVYDLKKELHIKIQVIRANNEKRLKKEATLNQIILSSEEEIQELKHQLREANNESLSMNRQLINNKEELQQLSDKLMERDKMFAYLKDDLSAKNLELSQLQEELTASKNEIASNLEETLKNREEDPYCIMHSEISAEECLEPQVSKFKPTITMQAVSLSTRERNDISELCEREDLLYEEFVPPDHLNLLQDTCQMMANNMSIENYLHLPLKKISSCSEFCIGIGSDMAAGVTMNHTHNGQQHGLQMASIF</sequence>
<evidence type="ECO:0000313" key="3">
    <source>
        <dbReference type="EnsemblMetazoa" id="Aqu2.1.24131_001"/>
    </source>
</evidence>
<feature type="coiled-coil region" evidence="1">
    <location>
        <begin position="490"/>
        <end position="531"/>
    </location>
</feature>
<dbReference type="PROSITE" id="PS50017">
    <property type="entry name" value="DEATH_DOMAIN"/>
    <property type="match status" value="1"/>
</dbReference>
<dbReference type="Gene3D" id="1.10.533.10">
    <property type="entry name" value="Death Domain, Fas"/>
    <property type="match status" value="1"/>
</dbReference>
<dbReference type="GO" id="GO:0007165">
    <property type="term" value="P:signal transduction"/>
    <property type="evidence" value="ECO:0007669"/>
    <property type="project" value="InterPro"/>
</dbReference>
<organism evidence="3">
    <name type="scientific">Amphimedon queenslandica</name>
    <name type="common">Sponge</name>
    <dbReference type="NCBI Taxonomy" id="400682"/>
    <lineage>
        <taxon>Eukaryota</taxon>
        <taxon>Metazoa</taxon>
        <taxon>Porifera</taxon>
        <taxon>Demospongiae</taxon>
        <taxon>Heteroscleromorpha</taxon>
        <taxon>Haplosclerida</taxon>
        <taxon>Niphatidae</taxon>
        <taxon>Amphimedon</taxon>
    </lineage>
</organism>
<protein>
    <recommendedName>
        <fullName evidence="2">Death domain-containing protein</fullName>
    </recommendedName>
</protein>